<dbReference type="InterPro" id="IPR038578">
    <property type="entry name" value="GT29-like_sf"/>
</dbReference>
<keyword evidence="10" id="KW-1185">Reference proteome</keyword>
<evidence type="ECO:0000256" key="8">
    <source>
        <dbReference type="ARBA" id="ARBA00023180"/>
    </source>
</evidence>
<accession>A1K7Y1</accession>
<dbReference type="InterPro" id="IPR001675">
    <property type="entry name" value="Glyco_trans_29"/>
</dbReference>
<keyword evidence="7" id="KW-0472">Membrane</keyword>
<dbReference type="STRING" id="62928.azo2319"/>
<evidence type="ECO:0000256" key="4">
    <source>
        <dbReference type="ARBA" id="ARBA00022679"/>
    </source>
</evidence>
<dbReference type="GO" id="GO:0016020">
    <property type="term" value="C:membrane"/>
    <property type="evidence" value="ECO:0007669"/>
    <property type="project" value="UniProtKB-SubCell"/>
</dbReference>
<evidence type="ECO:0000256" key="2">
    <source>
        <dbReference type="ARBA" id="ARBA00004308"/>
    </source>
</evidence>
<name>A1K7Y1_AZOSB</name>
<dbReference type="Pfam" id="PF00777">
    <property type="entry name" value="Glyco_transf_29"/>
    <property type="match status" value="1"/>
</dbReference>
<evidence type="ECO:0000313" key="10">
    <source>
        <dbReference type="Proteomes" id="UP000002588"/>
    </source>
</evidence>
<dbReference type="GO" id="GO:0012505">
    <property type="term" value="C:endomembrane system"/>
    <property type="evidence" value="ECO:0007669"/>
    <property type="project" value="UniProtKB-SubCell"/>
</dbReference>
<keyword evidence="6" id="KW-1133">Transmembrane helix</keyword>
<proteinExistence type="predicted"/>
<dbReference type="eggNOG" id="ENOG502ZC62">
    <property type="taxonomic scope" value="Bacteria"/>
</dbReference>
<sequence length="207" mass="22684">MIPAAVPLPADERLRALLDEVAGRRVVVVGNSSGQFSQGLGERIDGFDLVVRMNLGLVREPRHQGSRTDIVFSSTDKLDAATILSAYRPRWTVWATPKRERMPDLAALGDTLVLHPLEVWDALHARTAPARPSTGLIALNLFFQYGRCADLAFAGFDFFASGTFYHRRLFGLLPGRRKSSTAHDGDVEARAAAAMIASGRLRDLSAR</sequence>
<evidence type="ECO:0000313" key="9">
    <source>
        <dbReference type="EMBL" id="CAL94936.1"/>
    </source>
</evidence>
<comment type="subcellular location">
    <subcellularLocation>
        <location evidence="2">Endomembrane system</location>
    </subcellularLocation>
    <subcellularLocation>
        <location evidence="1">Membrane</location>
        <topology evidence="1">Single-pass membrane protein</topology>
    </subcellularLocation>
</comment>
<evidence type="ECO:0000256" key="3">
    <source>
        <dbReference type="ARBA" id="ARBA00022676"/>
    </source>
</evidence>
<dbReference type="HOGENOM" id="CLU_1320097_0_0_4"/>
<keyword evidence="3" id="KW-0328">Glycosyltransferase</keyword>
<gene>
    <name evidence="9" type="ordered locus">azo2319</name>
</gene>
<keyword evidence="4" id="KW-0808">Transferase</keyword>
<evidence type="ECO:0000256" key="7">
    <source>
        <dbReference type="ARBA" id="ARBA00023136"/>
    </source>
</evidence>
<dbReference type="Gene3D" id="3.90.1480.20">
    <property type="entry name" value="Glycosyl transferase family 29"/>
    <property type="match status" value="1"/>
</dbReference>
<dbReference type="KEGG" id="azo:azo2319"/>
<protein>
    <submittedName>
        <fullName evidence="9">Glycosyltransferase</fullName>
    </submittedName>
</protein>
<dbReference type="EMBL" id="AM406670">
    <property type="protein sequence ID" value="CAL94936.1"/>
    <property type="molecule type" value="Genomic_DNA"/>
</dbReference>
<dbReference type="GO" id="GO:0008373">
    <property type="term" value="F:sialyltransferase activity"/>
    <property type="evidence" value="ECO:0007669"/>
    <property type="project" value="InterPro"/>
</dbReference>
<evidence type="ECO:0000256" key="5">
    <source>
        <dbReference type="ARBA" id="ARBA00022692"/>
    </source>
</evidence>
<dbReference type="AlphaFoldDB" id="A1K7Y1"/>
<keyword evidence="5" id="KW-0812">Transmembrane</keyword>
<evidence type="ECO:0000256" key="6">
    <source>
        <dbReference type="ARBA" id="ARBA00022989"/>
    </source>
</evidence>
<keyword evidence="8" id="KW-0325">Glycoprotein</keyword>
<reference evidence="9 10" key="1">
    <citation type="journal article" date="2006" name="Nat. Biotechnol.">
        <title>Complete genome of the mutualistic, N2-fixing grass endophyte Azoarcus sp. strain BH72.</title>
        <authorList>
            <person name="Krause A."/>
            <person name="Ramakumar A."/>
            <person name="Bartels D."/>
            <person name="Battistoni F."/>
            <person name="Bekel T."/>
            <person name="Boch J."/>
            <person name="Boehm M."/>
            <person name="Friedrich F."/>
            <person name="Hurek T."/>
            <person name="Krause L."/>
            <person name="Linke B."/>
            <person name="McHardy A.C."/>
            <person name="Sarkar A."/>
            <person name="Schneiker S."/>
            <person name="Syed A.A."/>
            <person name="Thauer R."/>
            <person name="Vorhoelter F.-J."/>
            <person name="Weidner S."/>
            <person name="Puehler A."/>
            <person name="Reinhold-Hurek B."/>
            <person name="Kaiser O."/>
            <person name="Goesmann A."/>
        </authorList>
    </citation>
    <scope>NUCLEOTIDE SEQUENCE [LARGE SCALE GENOMIC DNA]</scope>
    <source>
        <strain evidence="9 10">BH72</strain>
    </source>
</reference>
<evidence type="ECO:0000256" key="1">
    <source>
        <dbReference type="ARBA" id="ARBA00004167"/>
    </source>
</evidence>
<dbReference type="RefSeq" id="WP_011766050.1">
    <property type="nucleotide sequence ID" value="NC_008702.1"/>
</dbReference>
<dbReference type="Proteomes" id="UP000002588">
    <property type="component" value="Chromosome"/>
</dbReference>
<organism evidence="9 10">
    <name type="scientific">Azoarcus sp. (strain BH72)</name>
    <dbReference type="NCBI Taxonomy" id="418699"/>
    <lineage>
        <taxon>Bacteria</taxon>
        <taxon>Pseudomonadati</taxon>
        <taxon>Pseudomonadota</taxon>
        <taxon>Betaproteobacteria</taxon>
        <taxon>Rhodocyclales</taxon>
        <taxon>Zoogloeaceae</taxon>
        <taxon>Azoarcus</taxon>
    </lineage>
</organism>